<dbReference type="Pfam" id="PF04339">
    <property type="entry name" value="FemAB_like"/>
    <property type="match status" value="1"/>
</dbReference>
<dbReference type="EMBL" id="BAAAKJ010000152">
    <property type="protein sequence ID" value="GAA1394704.1"/>
    <property type="molecule type" value="Genomic_DNA"/>
</dbReference>
<gene>
    <name evidence="1" type="ORF">GCM10009639_29140</name>
</gene>
<dbReference type="InterPro" id="IPR016181">
    <property type="entry name" value="Acyl_CoA_acyltransferase"/>
</dbReference>
<proteinExistence type="predicted"/>
<dbReference type="SUPFAM" id="SSF55729">
    <property type="entry name" value="Acyl-CoA N-acyltransferases (Nat)"/>
    <property type="match status" value="1"/>
</dbReference>
<dbReference type="InterPro" id="IPR007434">
    <property type="entry name" value="FemAB-like"/>
</dbReference>
<evidence type="ECO:0000313" key="1">
    <source>
        <dbReference type="EMBL" id="GAA1394704.1"/>
    </source>
</evidence>
<accession>A0ABN1Y0N1</accession>
<dbReference type="Gene3D" id="3.40.630.30">
    <property type="match status" value="1"/>
</dbReference>
<comment type="caution">
    <text evidence="1">The sequence shown here is derived from an EMBL/GenBank/DDBJ whole genome shotgun (WGS) entry which is preliminary data.</text>
</comment>
<reference evidence="1 2" key="1">
    <citation type="journal article" date="2019" name="Int. J. Syst. Evol. Microbiol.">
        <title>The Global Catalogue of Microorganisms (GCM) 10K type strain sequencing project: providing services to taxonomists for standard genome sequencing and annotation.</title>
        <authorList>
            <consortium name="The Broad Institute Genomics Platform"/>
            <consortium name="The Broad Institute Genome Sequencing Center for Infectious Disease"/>
            <person name="Wu L."/>
            <person name="Ma J."/>
        </authorList>
    </citation>
    <scope>NUCLEOTIDE SEQUENCE [LARGE SCALE GENOMIC DNA]</scope>
    <source>
        <strain evidence="1 2">JCM 12393</strain>
    </source>
</reference>
<sequence>MTTLQQAYRSPGTIEADVLPSFAEVDPAAWDRLVGPDNFYNCGAWVHALELAHGDTALVTAASGGRLLGALPVWPGENDGPGLFHLPTLLPDVTEARSSAYLWLGARRSTYNELVCTRGEARARTLDTLLGTALRLARERGLDGVVMPYLAADDARELARRQPRATVLLHDADANLAVAVGGYAEQLARMSQPDRTRRRAERRACERGDTTVEWRPLDRREAVRRTAALVTQTRARYGGTADPGWMLRSFEAQARTGVLDRAVACFAVRDGHPVAVNVCYPHGDRLYARYFGFDHRAAEPHGEYFVLCYQAPVDYAAACGFRRYRLAISAWRIKIRQGAVLSPLAVVVLPRHGRLCDPGTARRHNARTARLWATRCAARPWALAPEWGGWDPDAADPPPAG</sequence>
<keyword evidence="2" id="KW-1185">Reference proteome</keyword>
<evidence type="ECO:0000313" key="2">
    <source>
        <dbReference type="Proteomes" id="UP001499863"/>
    </source>
</evidence>
<dbReference type="Proteomes" id="UP001499863">
    <property type="component" value="Unassembled WGS sequence"/>
</dbReference>
<protein>
    <submittedName>
        <fullName evidence="1">GNAT family N-acetyltransferase</fullName>
    </submittedName>
</protein>
<dbReference type="RefSeq" id="WP_344334045.1">
    <property type="nucleotide sequence ID" value="NZ_BAAAKJ010000152.1"/>
</dbReference>
<name>A0ABN1Y0N1_9ACTN</name>
<organism evidence="1 2">
    <name type="scientific">Kitasatospora putterlickiae</name>
    <dbReference type="NCBI Taxonomy" id="221725"/>
    <lineage>
        <taxon>Bacteria</taxon>
        <taxon>Bacillati</taxon>
        <taxon>Actinomycetota</taxon>
        <taxon>Actinomycetes</taxon>
        <taxon>Kitasatosporales</taxon>
        <taxon>Streptomycetaceae</taxon>
        <taxon>Kitasatospora</taxon>
    </lineage>
</organism>